<feature type="compositionally biased region" description="Basic and acidic residues" evidence="1">
    <location>
        <begin position="380"/>
        <end position="391"/>
    </location>
</feature>
<feature type="compositionally biased region" description="Basic and acidic residues" evidence="1">
    <location>
        <begin position="455"/>
        <end position="465"/>
    </location>
</feature>
<dbReference type="Proteomes" id="UP000275078">
    <property type="component" value="Unassembled WGS sequence"/>
</dbReference>
<keyword evidence="3" id="KW-1185">Reference proteome</keyword>
<protein>
    <submittedName>
        <fullName evidence="2">Uncharacterized protein</fullName>
    </submittedName>
</protein>
<reference evidence="2 3" key="1">
    <citation type="journal article" date="2018" name="Nat. Ecol. Evol.">
        <title>Pezizomycetes genomes reveal the molecular basis of ectomycorrhizal truffle lifestyle.</title>
        <authorList>
            <person name="Murat C."/>
            <person name="Payen T."/>
            <person name="Noel B."/>
            <person name="Kuo A."/>
            <person name="Morin E."/>
            <person name="Chen J."/>
            <person name="Kohler A."/>
            <person name="Krizsan K."/>
            <person name="Balestrini R."/>
            <person name="Da Silva C."/>
            <person name="Montanini B."/>
            <person name="Hainaut M."/>
            <person name="Levati E."/>
            <person name="Barry K.W."/>
            <person name="Belfiori B."/>
            <person name="Cichocki N."/>
            <person name="Clum A."/>
            <person name="Dockter R.B."/>
            <person name="Fauchery L."/>
            <person name="Guy J."/>
            <person name="Iotti M."/>
            <person name="Le Tacon F."/>
            <person name="Lindquist E.A."/>
            <person name="Lipzen A."/>
            <person name="Malagnac F."/>
            <person name="Mello A."/>
            <person name="Molinier V."/>
            <person name="Miyauchi S."/>
            <person name="Poulain J."/>
            <person name="Riccioni C."/>
            <person name="Rubini A."/>
            <person name="Sitrit Y."/>
            <person name="Splivallo R."/>
            <person name="Traeger S."/>
            <person name="Wang M."/>
            <person name="Zifcakova L."/>
            <person name="Wipf D."/>
            <person name="Zambonelli A."/>
            <person name="Paolocci F."/>
            <person name="Nowrousian M."/>
            <person name="Ottonello S."/>
            <person name="Baldrian P."/>
            <person name="Spatafora J.W."/>
            <person name="Henrissat B."/>
            <person name="Nagy L.G."/>
            <person name="Aury J.M."/>
            <person name="Wincker P."/>
            <person name="Grigoriev I.V."/>
            <person name="Bonfante P."/>
            <person name="Martin F.M."/>
        </authorList>
    </citation>
    <scope>NUCLEOTIDE SEQUENCE [LARGE SCALE GENOMIC DNA]</scope>
    <source>
        <strain evidence="2 3">RN42</strain>
    </source>
</reference>
<organism evidence="2 3">
    <name type="scientific">Ascobolus immersus RN42</name>
    <dbReference type="NCBI Taxonomy" id="1160509"/>
    <lineage>
        <taxon>Eukaryota</taxon>
        <taxon>Fungi</taxon>
        <taxon>Dikarya</taxon>
        <taxon>Ascomycota</taxon>
        <taxon>Pezizomycotina</taxon>
        <taxon>Pezizomycetes</taxon>
        <taxon>Pezizales</taxon>
        <taxon>Ascobolaceae</taxon>
        <taxon>Ascobolus</taxon>
    </lineage>
</organism>
<feature type="compositionally biased region" description="Low complexity" evidence="1">
    <location>
        <begin position="436"/>
        <end position="453"/>
    </location>
</feature>
<evidence type="ECO:0000256" key="1">
    <source>
        <dbReference type="SAM" id="MobiDB-lite"/>
    </source>
</evidence>
<dbReference type="AlphaFoldDB" id="A0A3N4HKI0"/>
<feature type="region of interest" description="Disordered" evidence="1">
    <location>
        <begin position="357"/>
        <end position="471"/>
    </location>
</feature>
<accession>A0A3N4HKI0</accession>
<proteinExistence type="predicted"/>
<dbReference type="EMBL" id="ML119835">
    <property type="protein sequence ID" value="RPA73048.1"/>
    <property type="molecule type" value="Genomic_DNA"/>
</dbReference>
<evidence type="ECO:0000313" key="2">
    <source>
        <dbReference type="EMBL" id="RPA73048.1"/>
    </source>
</evidence>
<sequence>DYLPGQIESKFHGTKLFPLNPTEKSPKSFFYIVDNDNSDLKKCMVRVVHFFQEVEPKGDQERKGILNNAQFFYDREWDYPYGISTNRFGSRIGKPKKGPNRSAARIRIGLVDKTFLPYDSKLNQSELRKRRKAQLNKIAKAISENKPVPDFDKLEVVEATDGEESDGELEPLLRFKDKELNKTAFSKTSRGRTFDPTTVYNALGELARRIMRERGFDKTTPKEDVSAWFDCLLDILEASDGILPYWVKEDLEEGAYVTTRVKNRQASRDATIEARRLDPSAAEVVVYDTDKGDRLPYTKQLWGQRRRFVWDSGYEVVMEGFREGLVEQNNGLEAWSEAMDQYHDYFCTAERAQQMTTKPRHPHLIDIADVKYPATAGTKDTTKRPRGSDDEKEKDDDEQNNDPGTNKPPPKKPKTTGGKGTGGKGTGGKNLPKPPAKGSKAAAAAAAAAAAGSDKGGDKGGKDDDTTMVNV</sequence>
<feature type="non-terminal residue" evidence="2">
    <location>
        <position position="1"/>
    </location>
</feature>
<feature type="compositionally biased region" description="Gly residues" evidence="1">
    <location>
        <begin position="417"/>
        <end position="428"/>
    </location>
</feature>
<name>A0A3N4HKI0_ASCIM</name>
<evidence type="ECO:0000313" key="3">
    <source>
        <dbReference type="Proteomes" id="UP000275078"/>
    </source>
</evidence>
<gene>
    <name evidence="2" type="ORF">BJ508DRAFT_334441</name>
</gene>